<sequence>MILSHAHMCTHTHTHTRTRALTCATCNQFPERSSSLPGHRTIVLDVPLLLKFPFLRRLCLSAVLVVLVSPEKQLARLMARNTLTEEEAQKKIASQLSAEAQRKLADFVIENDGSLEELRRSVADLQREAPAGWPAARVAAAGAVAASLGASTSIAAAKAGATTCSSALFGCVGAAAAAVCMSRPST</sequence>
<dbReference type="Gene3D" id="3.40.50.300">
    <property type="entry name" value="P-loop containing nucleotide triphosphate hydrolases"/>
    <property type="match status" value="1"/>
</dbReference>
<keyword evidence="4" id="KW-1185">Reference proteome</keyword>
<dbReference type="CDD" id="cd02022">
    <property type="entry name" value="DPCK"/>
    <property type="match status" value="1"/>
</dbReference>
<evidence type="ECO:0000313" key="3">
    <source>
        <dbReference type="EMBL" id="CAE7357396.1"/>
    </source>
</evidence>
<dbReference type="GO" id="GO:0004140">
    <property type="term" value="F:dephospho-CoA kinase activity"/>
    <property type="evidence" value="ECO:0007669"/>
    <property type="project" value="InterPro"/>
</dbReference>
<comment type="caution">
    <text evidence="3">The sequence shown here is derived from an EMBL/GenBank/DDBJ whole genome shotgun (WGS) entry which is preliminary data.</text>
</comment>
<dbReference type="SUPFAM" id="SSF52540">
    <property type="entry name" value="P-loop containing nucleoside triphosphate hydrolases"/>
    <property type="match status" value="1"/>
</dbReference>
<dbReference type="InterPro" id="IPR001977">
    <property type="entry name" value="Depp_CoAkinase"/>
</dbReference>
<dbReference type="Pfam" id="PF01121">
    <property type="entry name" value="CoaE"/>
    <property type="match status" value="1"/>
</dbReference>
<keyword evidence="1" id="KW-0547">Nucleotide-binding</keyword>
<accession>A0A812PL60</accession>
<dbReference type="InterPro" id="IPR027417">
    <property type="entry name" value="P-loop_NTPase"/>
</dbReference>
<gene>
    <name evidence="3" type="primary">dcakd</name>
    <name evidence="3" type="ORF">SNAT2548_LOCUS19071</name>
</gene>
<dbReference type="PANTHER" id="PTHR10695">
    <property type="entry name" value="DEPHOSPHO-COA KINASE-RELATED"/>
    <property type="match status" value="1"/>
</dbReference>
<dbReference type="EMBL" id="CAJNDS010002164">
    <property type="protein sequence ID" value="CAE7357396.1"/>
    <property type="molecule type" value="Genomic_DNA"/>
</dbReference>
<dbReference type="PROSITE" id="PS51219">
    <property type="entry name" value="DPCK"/>
    <property type="match status" value="1"/>
</dbReference>
<dbReference type="OrthoDB" id="247245at2759"/>
<dbReference type="AlphaFoldDB" id="A0A812PL60"/>
<evidence type="ECO:0000313" key="4">
    <source>
        <dbReference type="Proteomes" id="UP000604046"/>
    </source>
</evidence>
<evidence type="ECO:0000256" key="2">
    <source>
        <dbReference type="ARBA" id="ARBA00022840"/>
    </source>
</evidence>
<proteinExistence type="predicted"/>
<dbReference type="GO" id="GO:0015937">
    <property type="term" value="P:coenzyme A biosynthetic process"/>
    <property type="evidence" value="ECO:0007669"/>
    <property type="project" value="InterPro"/>
</dbReference>
<dbReference type="Proteomes" id="UP000604046">
    <property type="component" value="Unassembled WGS sequence"/>
</dbReference>
<reference evidence="3" key="1">
    <citation type="submission" date="2021-02" db="EMBL/GenBank/DDBJ databases">
        <authorList>
            <person name="Dougan E. K."/>
            <person name="Rhodes N."/>
            <person name="Thang M."/>
            <person name="Chan C."/>
        </authorList>
    </citation>
    <scope>NUCLEOTIDE SEQUENCE</scope>
</reference>
<dbReference type="GO" id="GO:0005524">
    <property type="term" value="F:ATP binding"/>
    <property type="evidence" value="ECO:0007669"/>
    <property type="project" value="UniProtKB-KW"/>
</dbReference>
<dbReference type="PANTHER" id="PTHR10695:SF46">
    <property type="entry name" value="BIFUNCTIONAL COENZYME A SYNTHASE-RELATED"/>
    <property type="match status" value="1"/>
</dbReference>
<name>A0A812PL60_9DINO</name>
<organism evidence="3 4">
    <name type="scientific">Symbiodinium natans</name>
    <dbReference type="NCBI Taxonomy" id="878477"/>
    <lineage>
        <taxon>Eukaryota</taxon>
        <taxon>Sar</taxon>
        <taxon>Alveolata</taxon>
        <taxon>Dinophyceae</taxon>
        <taxon>Suessiales</taxon>
        <taxon>Symbiodiniaceae</taxon>
        <taxon>Symbiodinium</taxon>
    </lineage>
</organism>
<evidence type="ECO:0000256" key="1">
    <source>
        <dbReference type="ARBA" id="ARBA00022741"/>
    </source>
</evidence>
<keyword evidence="2" id="KW-0067">ATP-binding</keyword>
<protein>
    <submittedName>
        <fullName evidence="3">Dcakd protein</fullName>
    </submittedName>
</protein>